<dbReference type="PANTHER" id="PTHR33799:SF1">
    <property type="entry name" value="PTS SYSTEM MANNOSE-SPECIFIC EIIAB COMPONENT-RELATED"/>
    <property type="match status" value="1"/>
</dbReference>
<dbReference type="Proteomes" id="UP000076989">
    <property type="component" value="Unassembled WGS sequence"/>
</dbReference>
<dbReference type="Gene3D" id="3.40.50.510">
    <property type="entry name" value="Phosphotransferase system, mannose-type IIA component"/>
    <property type="match status" value="1"/>
</dbReference>
<evidence type="ECO:0000313" key="7">
    <source>
        <dbReference type="Proteomes" id="UP000076989"/>
    </source>
</evidence>
<dbReference type="EMBL" id="MCOL01000001">
    <property type="protein sequence ID" value="ODO62156.1"/>
    <property type="molecule type" value="Genomic_DNA"/>
</dbReference>
<dbReference type="InterPro" id="IPR004701">
    <property type="entry name" value="PTS_EIIA_man-typ"/>
</dbReference>
<dbReference type="InterPro" id="IPR036662">
    <property type="entry name" value="PTS_EIIA_man-typ_sf"/>
</dbReference>
<dbReference type="GeneID" id="77215713"/>
<accession>A0A0G9GUU1</accession>
<reference evidence="6 7" key="1">
    <citation type="submission" date="2016-03" db="EMBL/GenBank/DDBJ databases">
        <title>Comparative genomics of 54 Lactobacillus plantarum strains reveals genomic uncoupling from niche constraints.</title>
        <authorList>
            <person name="Martino M.E."/>
        </authorList>
    </citation>
    <scope>NUCLEOTIDE SEQUENCE [LARGE SCALE GENOMIC DNA]</scope>
    <source>
        <strain evidence="4 6">NAB2</strain>
        <strain evidence="3 7">Nizo2260</strain>
    </source>
</reference>
<feature type="domain" description="PTS EIIA type-4" evidence="2">
    <location>
        <begin position="2"/>
        <end position="123"/>
    </location>
</feature>
<protein>
    <submittedName>
        <fullName evidence="3">PTS system mannose-specific IIA component</fullName>
    </submittedName>
    <submittedName>
        <fullName evidence="5">Protein-N(Pi)-phosphohistidine--sugar phosphotransferase</fullName>
        <ecNumber evidence="5">2.7.1.191</ecNumber>
    </submittedName>
</protein>
<gene>
    <name evidence="5" type="ORF">LPJSA22_02161</name>
    <name evidence="4" type="ORF">NAB2_0650</name>
    <name evidence="3" type="ORF">Nizo2260_3100</name>
</gene>
<organism evidence="5 8">
    <name type="scientific">Lactiplantibacillus plantarum</name>
    <name type="common">Lactobacillus plantarum</name>
    <dbReference type="NCBI Taxonomy" id="1590"/>
    <lineage>
        <taxon>Bacteria</taxon>
        <taxon>Bacillati</taxon>
        <taxon>Bacillota</taxon>
        <taxon>Bacilli</taxon>
        <taxon>Lactobacillales</taxon>
        <taxon>Lactobacillaceae</taxon>
        <taxon>Lactiplantibacillus</taxon>
    </lineage>
</organism>
<dbReference type="GO" id="GO:0016020">
    <property type="term" value="C:membrane"/>
    <property type="evidence" value="ECO:0007669"/>
    <property type="project" value="InterPro"/>
</dbReference>
<dbReference type="PROSITE" id="PS51096">
    <property type="entry name" value="PTS_EIIA_TYPE_4"/>
    <property type="match status" value="1"/>
</dbReference>
<dbReference type="RefSeq" id="WP_003641469.1">
    <property type="nucleotide sequence ID" value="NZ_AP018405.1"/>
</dbReference>
<evidence type="ECO:0000259" key="2">
    <source>
        <dbReference type="PROSITE" id="PS51096"/>
    </source>
</evidence>
<dbReference type="InterPro" id="IPR051471">
    <property type="entry name" value="Bacterial_PTS_sugar_comp"/>
</dbReference>
<evidence type="ECO:0000256" key="1">
    <source>
        <dbReference type="ARBA" id="ARBA00022679"/>
    </source>
</evidence>
<dbReference type="GO" id="GO:0009401">
    <property type="term" value="P:phosphoenolpyruvate-dependent sugar phosphotransferase system"/>
    <property type="evidence" value="ECO:0007669"/>
    <property type="project" value="InterPro"/>
</dbReference>
<dbReference type="GO" id="GO:0016740">
    <property type="term" value="F:transferase activity"/>
    <property type="evidence" value="ECO:0007669"/>
    <property type="project" value="UniProtKB-KW"/>
</dbReference>
<evidence type="ECO:0000313" key="6">
    <source>
        <dbReference type="Proteomes" id="UP000076872"/>
    </source>
</evidence>
<reference evidence="5 8" key="2">
    <citation type="submission" date="2016-08" db="EMBL/GenBank/DDBJ databases">
        <title>Genome sequencing of Lactobacillus plantarum JSA22, isolated from fermented soybean paste.</title>
        <authorList>
            <person name="Choi H.S."/>
        </authorList>
    </citation>
    <scope>NUCLEOTIDE SEQUENCE [LARGE SCALE GENOMIC DNA]</scope>
    <source>
        <strain evidence="5 8">JSA22</strain>
    </source>
</reference>
<dbReference type="Proteomes" id="UP000076872">
    <property type="component" value="Unassembled WGS sequence"/>
</dbReference>
<dbReference type="PATRIC" id="fig|1590.142.peg.2149"/>
<sequence>MKRKIILASHHQFASGLADTVNFISNNAADIVALTAYMDNQPVEQQVKSLMASIPAEVEIVILTDMLAGSVNQQFFNYRMRPHTQIISGMNLPLALAIALEPTDHELTDQRVCDLITQAQESIVSVNQMSIEMDDDDE</sequence>
<proteinExistence type="predicted"/>
<keyword evidence="1 5" id="KW-0808">Transferase</keyword>
<evidence type="ECO:0000313" key="4">
    <source>
        <dbReference type="EMBL" id="KZV05474.1"/>
    </source>
</evidence>
<comment type="caution">
    <text evidence="5">The sequence shown here is derived from an EMBL/GenBank/DDBJ whole genome shotgun (WGS) entry which is preliminary data.</text>
</comment>
<dbReference type="Proteomes" id="UP000094892">
    <property type="component" value="Unassembled WGS sequence"/>
</dbReference>
<dbReference type="EC" id="2.7.1.191" evidence="5"/>
<dbReference type="EMBL" id="LUWI01000041">
    <property type="protein sequence ID" value="KZU01376.1"/>
    <property type="molecule type" value="Genomic_DNA"/>
</dbReference>
<dbReference type="EMBL" id="LUXO01000013">
    <property type="protein sequence ID" value="KZV05474.1"/>
    <property type="molecule type" value="Genomic_DNA"/>
</dbReference>
<evidence type="ECO:0000313" key="3">
    <source>
        <dbReference type="EMBL" id="KZU01376.1"/>
    </source>
</evidence>
<dbReference type="AlphaFoldDB" id="A0A0G9GUU1"/>
<name>A0A0G9GUU1_LACPN</name>
<evidence type="ECO:0000313" key="5">
    <source>
        <dbReference type="EMBL" id="ODO62156.1"/>
    </source>
</evidence>
<dbReference type="Pfam" id="PF03610">
    <property type="entry name" value="EIIA-man"/>
    <property type="match status" value="1"/>
</dbReference>
<dbReference type="SUPFAM" id="SSF53062">
    <property type="entry name" value="PTS system fructose IIA component-like"/>
    <property type="match status" value="1"/>
</dbReference>
<dbReference type="PANTHER" id="PTHR33799">
    <property type="entry name" value="PTS PERMEASE-RELATED-RELATED"/>
    <property type="match status" value="1"/>
</dbReference>
<evidence type="ECO:0000313" key="8">
    <source>
        <dbReference type="Proteomes" id="UP000094892"/>
    </source>
</evidence>